<protein>
    <recommendedName>
        <fullName evidence="6">Ankyrin repeat domain-containing protein</fullName>
    </recommendedName>
</protein>
<organism evidence="4 5">
    <name type="scientific">Dactylosporangium darangshiense</name>
    <dbReference type="NCBI Taxonomy" id="579108"/>
    <lineage>
        <taxon>Bacteria</taxon>
        <taxon>Bacillati</taxon>
        <taxon>Actinomycetota</taxon>
        <taxon>Actinomycetes</taxon>
        <taxon>Micromonosporales</taxon>
        <taxon>Micromonosporaceae</taxon>
        <taxon>Dactylosporangium</taxon>
    </lineage>
</organism>
<sequence length="570" mass="63576">MVPGWMLERAAARRLAGDWRGACAVAGVDVEVDLRALRRVHGAEVADRVEDDLRHLVPDLLRWRMPRRRDGLLEVARHYPLGFFPDGHALVARPPVWWDRPQRITLRFERLDGTSTGRRDDAFVLLRDRWDSRCTAEALNRCGGVDRLPFFTRAGERLPEALVGGQGAEGLVERAVRLDDGGRPAAAWGAAGFRLEVLLFDPRWGRERIDPAAFDPHLAIGERNRVRGEAVRRSLAWLRPVHTTLADAARRVRAFHAERRRTAPWDEAAWDGPEWVADVDEDCGLARIDVRGRCLVLDGLDTDRPRVRLVVGAPYGEADEERRRAEVAEFGVELARVPRIPHELARRPAELTDPDGAHPLVRAALFPEAPPLPPPAPPVLRERVRVHCDQATHEVVMRDGAVVLAHTQMSITREKLLKALGGQLQGCVAARDGWRDPAVRMPRPMRVLRADLLALVRRGDGPAVAAALDRGLDPHVRDEQGRTLLHLLPWLLGADLLPRLLAVGLRLDARDERGETPLHTAVEVGPVDLVRALVAAGADPRARADGPWGRMPLSTNRPELAFLRDHWPGR</sequence>
<feature type="repeat" description="ANK" evidence="3">
    <location>
        <begin position="513"/>
        <end position="545"/>
    </location>
</feature>
<evidence type="ECO:0000313" key="5">
    <source>
        <dbReference type="Proteomes" id="UP001500620"/>
    </source>
</evidence>
<comment type="caution">
    <text evidence="4">The sequence shown here is derived from an EMBL/GenBank/DDBJ whole genome shotgun (WGS) entry which is preliminary data.</text>
</comment>
<dbReference type="Gene3D" id="1.25.40.20">
    <property type="entry name" value="Ankyrin repeat-containing domain"/>
    <property type="match status" value="1"/>
</dbReference>
<proteinExistence type="predicted"/>
<dbReference type="InterPro" id="IPR036770">
    <property type="entry name" value="Ankyrin_rpt-contain_sf"/>
</dbReference>
<evidence type="ECO:0008006" key="6">
    <source>
        <dbReference type="Google" id="ProtNLM"/>
    </source>
</evidence>
<evidence type="ECO:0000256" key="3">
    <source>
        <dbReference type="PROSITE-ProRule" id="PRU00023"/>
    </source>
</evidence>
<reference evidence="5" key="1">
    <citation type="journal article" date="2019" name="Int. J. Syst. Evol. Microbiol.">
        <title>The Global Catalogue of Microorganisms (GCM) 10K type strain sequencing project: providing services to taxonomists for standard genome sequencing and annotation.</title>
        <authorList>
            <consortium name="The Broad Institute Genomics Platform"/>
            <consortium name="The Broad Institute Genome Sequencing Center for Infectious Disease"/>
            <person name="Wu L."/>
            <person name="Ma J."/>
        </authorList>
    </citation>
    <scope>NUCLEOTIDE SEQUENCE [LARGE SCALE GENOMIC DNA]</scope>
    <source>
        <strain evidence="5">JCM 17441</strain>
    </source>
</reference>
<evidence type="ECO:0000313" key="4">
    <source>
        <dbReference type="EMBL" id="GAA4243292.1"/>
    </source>
</evidence>
<evidence type="ECO:0000256" key="2">
    <source>
        <dbReference type="ARBA" id="ARBA00023043"/>
    </source>
</evidence>
<accession>A0ABP8CTZ4</accession>
<dbReference type="PROSITE" id="PS50088">
    <property type="entry name" value="ANK_REPEAT"/>
    <property type="match status" value="1"/>
</dbReference>
<name>A0ABP8CTZ4_9ACTN</name>
<gene>
    <name evidence="4" type="ORF">GCM10022255_001750</name>
</gene>
<dbReference type="PANTHER" id="PTHR24201">
    <property type="entry name" value="ANK_REP_REGION DOMAIN-CONTAINING PROTEIN"/>
    <property type="match status" value="1"/>
</dbReference>
<dbReference type="PROSITE" id="PS50297">
    <property type="entry name" value="ANK_REP_REGION"/>
    <property type="match status" value="1"/>
</dbReference>
<keyword evidence="1" id="KW-0677">Repeat</keyword>
<dbReference type="Pfam" id="PF12796">
    <property type="entry name" value="Ank_2"/>
    <property type="match status" value="1"/>
</dbReference>
<dbReference type="EMBL" id="BAABAT010000001">
    <property type="protein sequence ID" value="GAA4243292.1"/>
    <property type="molecule type" value="Genomic_DNA"/>
</dbReference>
<dbReference type="SUPFAM" id="SSF48403">
    <property type="entry name" value="Ankyrin repeat"/>
    <property type="match status" value="1"/>
</dbReference>
<dbReference type="SMART" id="SM00248">
    <property type="entry name" value="ANK"/>
    <property type="match status" value="1"/>
</dbReference>
<dbReference type="PANTHER" id="PTHR24201:SF16">
    <property type="entry name" value="ANKYRIN-1-LIKE-RELATED"/>
    <property type="match status" value="1"/>
</dbReference>
<keyword evidence="5" id="KW-1185">Reference proteome</keyword>
<evidence type="ECO:0000256" key="1">
    <source>
        <dbReference type="ARBA" id="ARBA00022737"/>
    </source>
</evidence>
<dbReference type="InterPro" id="IPR050776">
    <property type="entry name" value="Ank_Repeat/CDKN_Inhibitor"/>
</dbReference>
<dbReference type="InterPro" id="IPR002110">
    <property type="entry name" value="Ankyrin_rpt"/>
</dbReference>
<dbReference type="Proteomes" id="UP001500620">
    <property type="component" value="Unassembled WGS sequence"/>
</dbReference>
<dbReference type="RefSeq" id="WP_345120107.1">
    <property type="nucleotide sequence ID" value="NZ_BAABAT010000001.1"/>
</dbReference>
<keyword evidence="2 3" id="KW-0040">ANK repeat</keyword>